<evidence type="ECO:0000313" key="6">
    <source>
        <dbReference type="EMBL" id="BAH71067.1"/>
    </source>
</evidence>
<feature type="transmembrane region" description="Helical" evidence="5">
    <location>
        <begin position="12"/>
        <end position="30"/>
    </location>
</feature>
<dbReference type="EMBL" id="AK340463">
    <property type="protein sequence ID" value="BAH71067.1"/>
    <property type="molecule type" value="mRNA"/>
</dbReference>
<evidence type="ECO:0000256" key="2">
    <source>
        <dbReference type="ARBA" id="ARBA00022801"/>
    </source>
</evidence>
<dbReference type="SUPFAM" id="SSF102462">
    <property type="entry name" value="Peptidyl-tRNA hydrolase II"/>
    <property type="match status" value="1"/>
</dbReference>
<evidence type="ECO:0000313" key="7">
    <source>
        <dbReference type="EnsemblMetazoa" id="NP_001155737.1"/>
    </source>
</evidence>
<name>C4WT47_ACYPI</name>
<reference evidence="8" key="2">
    <citation type="submission" date="2010-06" db="EMBL/GenBank/DDBJ databases">
        <authorList>
            <person name="Jiang H."/>
            <person name="Abraham K."/>
            <person name="Ali S."/>
            <person name="Alsbrooks S.L."/>
            <person name="Anim B.N."/>
            <person name="Anosike U.S."/>
            <person name="Attaway T."/>
            <person name="Bandaranaike D.P."/>
            <person name="Battles P.K."/>
            <person name="Bell S.N."/>
            <person name="Bell A.V."/>
            <person name="Beltran B."/>
            <person name="Bickham C."/>
            <person name="Bustamante Y."/>
            <person name="Caleb T."/>
            <person name="Canada A."/>
            <person name="Cardenas V."/>
            <person name="Carter K."/>
            <person name="Chacko J."/>
            <person name="Chandrabose M.N."/>
            <person name="Chavez D."/>
            <person name="Chavez A."/>
            <person name="Chen L."/>
            <person name="Chu H.-S."/>
            <person name="Claassen K.J."/>
            <person name="Cockrell R."/>
            <person name="Collins M."/>
            <person name="Cooper J.A."/>
            <person name="Cree A."/>
            <person name="Curry S.M."/>
            <person name="Da Y."/>
            <person name="Dao M.D."/>
            <person name="Das B."/>
            <person name="Davila M.-L."/>
            <person name="Davy-Carroll L."/>
            <person name="Denson S."/>
            <person name="Dinh H."/>
            <person name="Ebong V.E."/>
            <person name="Edwards J.R."/>
            <person name="Egan A."/>
            <person name="El-Daye J."/>
            <person name="Escobedo L."/>
            <person name="Fernandez S."/>
            <person name="Fernando P.R."/>
            <person name="Flagg N."/>
            <person name="Forbes L.D."/>
            <person name="Fowler R.G."/>
            <person name="Fu Q."/>
            <person name="Gabisi R.A."/>
            <person name="Ganer J."/>
            <person name="Garbino Pronczuk A."/>
            <person name="Garcia R.M."/>
            <person name="Garner T."/>
            <person name="Garrett T.E."/>
            <person name="Gonzalez D.A."/>
            <person name="Hamid H."/>
            <person name="Hawkins E.S."/>
            <person name="Hirani K."/>
            <person name="Hogues M.E."/>
            <person name="Hollins B."/>
            <person name="Hsiao C.-H."/>
            <person name="Jabil R."/>
            <person name="James M.L."/>
            <person name="Jhangiani S.N."/>
            <person name="Johnson B."/>
            <person name="Johnson Q."/>
            <person name="Joshi V."/>
            <person name="Kalu J.B."/>
            <person name="Kam C."/>
            <person name="Kashfia A."/>
            <person name="Keebler J."/>
            <person name="Kisamo H."/>
            <person name="Kovar C.L."/>
            <person name="Lago L.A."/>
            <person name="Lai C.-Y."/>
            <person name="Laidlaw J."/>
            <person name="Lara F."/>
            <person name="Le T.-K."/>
            <person name="Lee S.L."/>
            <person name="Legall F.H."/>
            <person name="Lemon S.J."/>
            <person name="Lewis L.R."/>
            <person name="Li B."/>
            <person name="Liu Y."/>
            <person name="Liu Y.-S."/>
            <person name="Lopez J."/>
            <person name="Lozado R.J."/>
            <person name="Lu J."/>
            <person name="Madu R.C."/>
            <person name="Maheshwari M."/>
            <person name="Maheshwari R."/>
            <person name="Malloy K."/>
            <person name="Martinez E."/>
            <person name="Mathew T."/>
            <person name="Mercado I.C."/>
            <person name="Mercado C."/>
            <person name="Meyer B."/>
            <person name="Montgomery K."/>
            <person name="Morgan M.B."/>
            <person name="Munidasa M."/>
            <person name="Nazareth L.V."/>
            <person name="Nelson J."/>
            <person name="Ng B.M."/>
            <person name="Nguyen N.B."/>
            <person name="Nguyen P.Q."/>
            <person name="Nguyen T."/>
            <person name="Obregon M."/>
            <person name="Okwuonu G.O."/>
            <person name="Onwere C.G."/>
            <person name="Orozco G."/>
            <person name="Parra A."/>
            <person name="Patel S."/>
            <person name="Patil S."/>
            <person name="Perez A."/>
            <person name="Perez Y."/>
            <person name="Pham C."/>
            <person name="Primus E.L."/>
            <person name="Pu L.-L."/>
            <person name="Puazo M."/>
            <person name="Qin X."/>
            <person name="Quiroz J.B."/>
            <person name="Reese J."/>
            <person name="Richards S."/>
            <person name="Rives C.M."/>
            <person name="Robberts R."/>
            <person name="Ruiz S.J."/>
            <person name="Ruiz M.J."/>
            <person name="Santibanez J."/>
            <person name="Schneider B.W."/>
            <person name="Sisson I."/>
            <person name="Smith M."/>
            <person name="Sodergren E."/>
            <person name="Song X.-Z."/>
            <person name="Song B.B."/>
            <person name="Summersgill H."/>
            <person name="Thelus R."/>
            <person name="Thornton R.D."/>
            <person name="Trejos Z.Y."/>
            <person name="Usmani K."/>
            <person name="Vattathil S."/>
            <person name="Villasana D."/>
            <person name="Walker D.L."/>
            <person name="Wang S."/>
            <person name="Wang K."/>
            <person name="White C.S."/>
            <person name="Williams A.C."/>
            <person name="Williamson J."/>
            <person name="Wilson K."/>
            <person name="Woghiren I.O."/>
            <person name="Woodworth J.R."/>
            <person name="Worley K.C."/>
            <person name="Wright R.A."/>
            <person name="Wu W."/>
            <person name="Young L."/>
            <person name="Zhang L."/>
            <person name="Zhang J."/>
            <person name="Zhu Y."/>
            <person name="Muzny D.M."/>
            <person name="Weinstock G."/>
            <person name="Gibbs R.A."/>
        </authorList>
    </citation>
    <scope>NUCLEOTIDE SEQUENCE [LARGE SCALE GENOMIC DNA]</scope>
    <source>
        <strain evidence="8">LSR1</strain>
    </source>
</reference>
<evidence type="ECO:0000256" key="3">
    <source>
        <dbReference type="ARBA" id="ARBA00038050"/>
    </source>
</evidence>
<dbReference type="Proteomes" id="UP000007819">
    <property type="component" value="Chromosome A1"/>
</dbReference>
<dbReference type="PANTHER" id="PTHR12649">
    <property type="entry name" value="PEPTIDYL-TRNA HYDROLASE 2"/>
    <property type="match status" value="1"/>
</dbReference>
<evidence type="ECO:0000256" key="5">
    <source>
        <dbReference type="SAM" id="Phobius"/>
    </source>
</evidence>
<gene>
    <name evidence="6" type="primary">ACYPI008026</name>
    <name evidence="7" type="synonym">100167214</name>
</gene>
<dbReference type="AlphaFoldDB" id="C4WT47"/>
<organism evidence="6">
    <name type="scientific">Acyrthosiphon pisum</name>
    <name type="common">Pea aphid</name>
    <dbReference type="NCBI Taxonomy" id="7029"/>
    <lineage>
        <taxon>Eukaryota</taxon>
        <taxon>Metazoa</taxon>
        <taxon>Ecdysozoa</taxon>
        <taxon>Arthropoda</taxon>
        <taxon>Hexapoda</taxon>
        <taxon>Insecta</taxon>
        <taxon>Pterygota</taxon>
        <taxon>Neoptera</taxon>
        <taxon>Paraneoptera</taxon>
        <taxon>Hemiptera</taxon>
        <taxon>Sternorrhyncha</taxon>
        <taxon>Aphidomorpha</taxon>
        <taxon>Aphidoidea</taxon>
        <taxon>Aphididae</taxon>
        <taxon>Macrosiphini</taxon>
        <taxon>Acyrthosiphon</taxon>
    </lineage>
</organism>
<accession>C4WT47</accession>
<reference evidence="7" key="3">
    <citation type="submission" date="2022-06" db="UniProtKB">
        <authorList>
            <consortium name="EnsemblMetazoa"/>
        </authorList>
    </citation>
    <scope>IDENTIFICATION</scope>
</reference>
<dbReference type="PANTHER" id="PTHR12649:SF11">
    <property type="entry name" value="PEPTIDYL-TRNA HYDROLASE 2, MITOCHONDRIAL"/>
    <property type="match status" value="1"/>
</dbReference>
<sequence>MTFTNDKMYDGLILGVLIGLALNAIYNYTFKTKCTSQDAKSVGKSQQQEPKSIPNKKGEFKMALLVRHDLKMGKGKVAAQCAVVSVIAYNKTKLRNLPSKCARVVLRAPDLKTLECIQKQCKLFDIPTATFTENDQITVLAIGPANETSINAQVHSLKLY</sequence>
<dbReference type="InterPro" id="IPR023476">
    <property type="entry name" value="Pep_tRNA_hydro_II_dom_sf"/>
</dbReference>
<evidence type="ECO:0000256" key="4">
    <source>
        <dbReference type="ARBA" id="ARBA00048707"/>
    </source>
</evidence>
<dbReference type="EC" id="3.1.1.29" evidence="1"/>
<dbReference type="KEGG" id="api:100167214"/>
<evidence type="ECO:0000256" key="1">
    <source>
        <dbReference type="ARBA" id="ARBA00013260"/>
    </source>
</evidence>
<comment type="similarity">
    <text evidence="3">Belongs to the PTH2 family.</text>
</comment>
<keyword evidence="5" id="KW-0472">Membrane</keyword>
<dbReference type="GO" id="GO:0004045">
    <property type="term" value="F:peptidyl-tRNA hydrolase activity"/>
    <property type="evidence" value="ECO:0007669"/>
    <property type="project" value="UniProtKB-EC"/>
</dbReference>
<evidence type="ECO:0000313" key="8">
    <source>
        <dbReference type="Proteomes" id="UP000007819"/>
    </source>
</evidence>
<keyword evidence="5" id="KW-1133">Transmembrane helix</keyword>
<dbReference type="Gene3D" id="3.40.1490.10">
    <property type="entry name" value="Bit1"/>
    <property type="match status" value="1"/>
</dbReference>
<keyword evidence="8" id="KW-1185">Reference proteome</keyword>
<protein>
    <recommendedName>
        <fullName evidence="1">peptidyl-tRNA hydrolase</fullName>
        <ecNumber evidence="1">3.1.1.29</ecNumber>
    </recommendedName>
</protein>
<dbReference type="InterPro" id="IPR002833">
    <property type="entry name" value="PTH2"/>
</dbReference>
<proteinExistence type="evidence at transcript level"/>
<dbReference type="EnsemblMetazoa" id="NM_001162265.2">
    <property type="protein sequence ID" value="NP_001155737.1"/>
    <property type="gene ID" value="GeneID_100167214"/>
</dbReference>
<dbReference type="Pfam" id="PF01981">
    <property type="entry name" value="PTH2"/>
    <property type="match status" value="1"/>
</dbReference>
<comment type="catalytic activity">
    <reaction evidence="4">
        <text>an N-acyl-L-alpha-aminoacyl-tRNA + H2O = an N-acyl-L-amino acid + a tRNA + H(+)</text>
        <dbReference type="Rhea" id="RHEA:54448"/>
        <dbReference type="Rhea" id="RHEA-COMP:10123"/>
        <dbReference type="Rhea" id="RHEA-COMP:13883"/>
        <dbReference type="ChEBI" id="CHEBI:15377"/>
        <dbReference type="ChEBI" id="CHEBI:15378"/>
        <dbReference type="ChEBI" id="CHEBI:59874"/>
        <dbReference type="ChEBI" id="CHEBI:78442"/>
        <dbReference type="ChEBI" id="CHEBI:138191"/>
        <dbReference type="EC" id="3.1.1.29"/>
    </reaction>
</comment>
<dbReference type="OrthoDB" id="1733656at2759"/>
<reference evidence="6" key="1">
    <citation type="submission" date="2009-06" db="EMBL/GenBank/DDBJ databases">
        <title>A full-length cDNA resource of the pea aphid, Acyrthosiphon pisum.</title>
        <authorList>
            <person name="Shigenobu S."/>
            <person name="Nakabachi A."/>
            <person name="Richards S."/>
        </authorList>
    </citation>
    <scope>NUCLEOTIDE SEQUENCE</scope>
    <source>
        <strain evidence="6">LSR1</strain>
        <tissue evidence="6">Whole body</tissue>
    </source>
</reference>
<keyword evidence="2" id="KW-0378">Hydrolase</keyword>
<keyword evidence="5" id="KW-0812">Transmembrane</keyword>
<dbReference type="GO" id="GO:0005829">
    <property type="term" value="C:cytosol"/>
    <property type="evidence" value="ECO:0007669"/>
    <property type="project" value="TreeGrafter"/>
</dbReference>